<dbReference type="InterPro" id="IPR046502">
    <property type="entry name" value="DUF6680"/>
</dbReference>
<feature type="region of interest" description="Disordered" evidence="1">
    <location>
        <begin position="166"/>
        <end position="188"/>
    </location>
</feature>
<keyword evidence="2" id="KW-0472">Membrane</keyword>
<feature type="transmembrane region" description="Helical" evidence="2">
    <location>
        <begin position="6"/>
        <end position="30"/>
    </location>
</feature>
<organism evidence="4 5">
    <name type="scientific">Ruminococcus flavefaciens</name>
    <dbReference type="NCBI Taxonomy" id="1265"/>
    <lineage>
        <taxon>Bacteria</taxon>
        <taxon>Bacillati</taxon>
        <taxon>Bacillota</taxon>
        <taxon>Clostridia</taxon>
        <taxon>Eubacteriales</taxon>
        <taxon>Oscillospiraceae</taxon>
        <taxon>Ruminococcus</taxon>
    </lineage>
</organism>
<keyword evidence="2" id="KW-1133">Transmembrane helix</keyword>
<evidence type="ECO:0000313" key="5">
    <source>
        <dbReference type="Proteomes" id="UP000245720"/>
    </source>
</evidence>
<name>A0A315XX47_RUMFL</name>
<protein>
    <recommendedName>
        <fullName evidence="3">DUF6680 domain-containing protein</fullName>
    </recommendedName>
</protein>
<evidence type="ECO:0000259" key="3">
    <source>
        <dbReference type="Pfam" id="PF20385"/>
    </source>
</evidence>
<keyword evidence="2" id="KW-0812">Transmembrane</keyword>
<feature type="domain" description="DUF6680" evidence="3">
    <location>
        <begin position="11"/>
        <end position="154"/>
    </location>
</feature>
<dbReference type="Proteomes" id="UP000245720">
    <property type="component" value="Unassembled WGS sequence"/>
</dbReference>
<gene>
    <name evidence="4" type="ORF">IE37_02230</name>
</gene>
<accession>A0A315XX47</accession>
<dbReference type="RefSeq" id="WP_181380302.1">
    <property type="nucleotide sequence ID" value="NZ_QGDI01000008.1"/>
</dbReference>
<dbReference type="Pfam" id="PF20385">
    <property type="entry name" value="DUF6680"/>
    <property type="match status" value="1"/>
</dbReference>
<evidence type="ECO:0000256" key="2">
    <source>
        <dbReference type="SAM" id="Phobius"/>
    </source>
</evidence>
<feature type="compositionally biased region" description="Low complexity" evidence="1">
    <location>
        <begin position="166"/>
        <end position="177"/>
    </location>
</feature>
<dbReference type="AlphaFoldDB" id="A0A315XX47"/>
<dbReference type="EMBL" id="QGDI01000008">
    <property type="protein sequence ID" value="PWJ11965.1"/>
    <property type="molecule type" value="Genomic_DNA"/>
</dbReference>
<proteinExistence type="predicted"/>
<comment type="caution">
    <text evidence="4">The sequence shown here is derived from an EMBL/GenBank/DDBJ whole genome shotgun (WGS) entry which is preliminary data.</text>
</comment>
<sequence>MATSDKLMIISIIVNCIAIIVAPIVSVLIAQKLQDWGKKRQDKMDIFMTLMTSRIYGWTPQSVNALNSIDIIFSDEPEVIKQWRNYYKALWVNNPDDKQKQTMIDEQESLLETMAKSLGYKDSITLKTIQKPYMPEGMFNEMQMQNQYKTNQLQAMELLISRLQNSSGENQNGQNENAVRKPNGRKHK</sequence>
<evidence type="ECO:0000256" key="1">
    <source>
        <dbReference type="SAM" id="MobiDB-lite"/>
    </source>
</evidence>
<evidence type="ECO:0000313" key="4">
    <source>
        <dbReference type="EMBL" id="PWJ11965.1"/>
    </source>
</evidence>
<reference evidence="4 5" key="1">
    <citation type="submission" date="2018-05" db="EMBL/GenBank/DDBJ databases">
        <title>The Hungate 1000. A catalogue of reference genomes from the rumen microbiome.</title>
        <authorList>
            <person name="Kelly W."/>
        </authorList>
    </citation>
    <scope>NUCLEOTIDE SEQUENCE [LARGE SCALE GENOMIC DNA]</scope>
    <source>
        <strain evidence="4 5">SAb67</strain>
    </source>
</reference>